<dbReference type="InterPro" id="IPR032416">
    <property type="entry name" value="Peptidase_M24_C"/>
</dbReference>
<dbReference type="Pfam" id="PF16188">
    <property type="entry name" value="Peptidase_M24_C"/>
    <property type="match status" value="1"/>
</dbReference>
<dbReference type="InterPro" id="IPR000587">
    <property type="entry name" value="Creatinase_N"/>
</dbReference>
<feature type="domain" description="Creatinase N-terminal" evidence="5">
    <location>
        <begin position="8"/>
        <end position="138"/>
    </location>
</feature>
<evidence type="ECO:0000256" key="3">
    <source>
        <dbReference type="ARBA" id="ARBA00022801"/>
    </source>
</evidence>
<keyword evidence="8" id="KW-1185">Reference proteome</keyword>
<protein>
    <submittedName>
        <fullName evidence="7">Aminopeptidase P family protein</fullName>
    </submittedName>
</protein>
<dbReference type="Pfam" id="PF01321">
    <property type="entry name" value="Creatinase_N"/>
    <property type="match status" value="1"/>
</dbReference>
<keyword evidence="2" id="KW-0479">Metal-binding</keyword>
<dbReference type="InterPro" id="IPR033740">
    <property type="entry name" value="Pept_M24B"/>
</dbReference>
<dbReference type="RefSeq" id="WP_249699899.1">
    <property type="nucleotide sequence ID" value="NZ_JAMFLX010000015.1"/>
</dbReference>
<dbReference type="Pfam" id="PF16189">
    <property type="entry name" value="Creatinase_N_2"/>
    <property type="match status" value="1"/>
</dbReference>
<dbReference type="PANTHER" id="PTHR43763">
    <property type="entry name" value="XAA-PRO AMINOPEPTIDASE 1"/>
    <property type="match status" value="1"/>
</dbReference>
<dbReference type="Pfam" id="PF00557">
    <property type="entry name" value="Peptidase_M24"/>
    <property type="match status" value="1"/>
</dbReference>
<name>A0ABT0PJJ6_9GAMM</name>
<dbReference type="InterPro" id="IPR036005">
    <property type="entry name" value="Creatinase/aminopeptidase-like"/>
</dbReference>
<dbReference type="Gene3D" id="3.90.230.10">
    <property type="entry name" value="Creatinase/methionine aminopeptidase superfamily"/>
    <property type="match status" value="1"/>
</dbReference>
<evidence type="ECO:0000259" key="4">
    <source>
        <dbReference type="Pfam" id="PF00557"/>
    </source>
</evidence>
<evidence type="ECO:0000256" key="2">
    <source>
        <dbReference type="ARBA" id="ARBA00022723"/>
    </source>
</evidence>
<feature type="domain" description="Peptidase M24 C-terminal" evidence="6">
    <location>
        <begin position="538"/>
        <end position="597"/>
    </location>
</feature>
<evidence type="ECO:0000313" key="7">
    <source>
        <dbReference type="EMBL" id="MCL6270643.1"/>
    </source>
</evidence>
<accession>A0ABT0PJJ6</accession>
<organism evidence="7 8">
    <name type="scientific">Parendozoicomonas callyspongiae</name>
    <dbReference type="NCBI Taxonomy" id="2942213"/>
    <lineage>
        <taxon>Bacteria</taxon>
        <taxon>Pseudomonadati</taxon>
        <taxon>Pseudomonadota</taxon>
        <taxon>Gammaproteobacteria</taxon>
        <taxon>Oceanospirillales</taxon>
        <taxon>Endozoicomonadaceae</taxon>
        <taxon>Parendozoicomonas</taxon>
    </lineage>
</organism>
<dbReference type="EMBL" id="JAMFLX010000015">
    <property type="protein sequence ID" value="MCL6270643.1"/>
    <property type="molecule type" value="Genomic_DNA"/>
</dbReference>
<keyword evidence="7" id="KW-0645">Protease</keyword>
<dbReference type="InterPro" id="IPR029149">
    <property type="entry name" value="Creatin/AminoP/Spt16_N"/>
</dbReference>
<evidence type="ECO:0000256" key="1">
    <source>
        <dbReference type="ARBA" id="ARBA00008766"/>
    </source>
</evidence>
<dbReference type="Proteomes" id="UP001203338">
    <property type="component" value="Unassembled WGS sequence"/>
</dbReference>
<keyword evidence="3" id="KW-0378">Hydrolase</keyword>
<evidence type="ECO:0000259" key="5">
    <source>
        <dbReference type="Pfam" id="PF01321"/>
    </source>
</evidence>
<gene>
    <name evidence="7" type="ORF">M3P05_11975</name>
</gene>
<dbReference type="PANTHER" id="PTHR43763:SF6">
    <property type="entry name" value="XAA-PRO AMINOPEPTIDASE 1"/>
    <property type="match status" value="1"/>
</dbReference>
<dbReference type="InterPro" id="IPR050422">
    <property type="entry name" value="X-Pro_aminopeptidase_P"/>
</dbReference>
<dbReference type="InterPro" id="IPR000994">
    <property type="entry name" value="Pept_M24"/>
</dbReference>
<evidence type="ECO:0000259" key="6">
    <source>
        <dbReference type="Pfam" id="PF16188"/>
    </source>
</evidence>
<reference evidence="7 8" key="1">
    <citation type="submission" date="2022-05" db="EMBL/GenBank/DDBJ databases">
        <authorList>
            <person name="Park J.-S."/>
        </authorList>
    </citation>
    <scope>NUCLEOTIDE SEQUENCE [LARGE SCALE GENOMIC DNA]</scope>
    <source>
        <strain evidence="7 8">2012CJ34-2</strain>
    </source>
</reference>
<proteinExistence type="inferred from homology"/>
<dbReference type="GO" id="GO:0004177">
    <property type="term" value="F:aminopeptidase activity"/>
    <property type="evidence" value="ECO:0007669"/>
    <property type="project" value="UniProtKB-KW"/>
</dbReference>
<dbReference type="Gene3D" id="3.40.350.10">
    <property type="entry name" value="Creatinase/prolidase N-terminal domain"/>
    <property type="match status" value="2"/>
</dbReference>
<evidence type="ECO:0000313" key="8">
    <source>
        <dbReference type="Proteomes" id="UP001203338"/>
    </source>
</evidence>
<keyword evidence="7" id="KW-0031">Aminopeptidase</keyword>
<feature type="domain" description="Peptidase M24" evidence="4">
    <location>
        <begin position="309"/>
        <end position="530"/>
    </location>
</feature>
<dbReference type="SUPFAM" id="SSF53092">
    <property type="entry name" value="Creatinase/prolidase N-terminal domain"/>
    <property type="match status" value="1"/>
</dbReference>
<sequence>MSTTIAQRVEAIRKYLADNNLDAFLLPTADPHLGEYQPENAHRVTWLSGFHGENCMVVITKDTAGIFVDGRFTVQVKQQVPADIFQYLHINNDCHLNWTMDNLSAGARIAVDASLFGISWYKNAEKAFTGKGFEIVSLQENPVDLFWEDRPAAPSSAIELFQNAGQSSVEKRHLLAKRLQEKELDATLLTQPEDTNWLVNIRGSDIPYVRSVLSFGLFKNNGELELFIDTARLPEGFADHAGEGVNVYDITALFSVLPEKISADQRIQLDPAQTNAGLFNLLHDAGVSVVEDMNLCARARVCKNEKEIEGMKAAHIQDGIAMCRFLAWVDREVEAGNPNDEETLAAKLLEFRQGVEGFIAPSFPSISALGSNAAIVHYNHDPKNCRKLGSDGMYLIDSGGHYNNANGVSGTTDITRTIKVGNATDEERRMVTLVMRSHISLASARFMPGTTGVQLDTVTRQPMWKEGFNFDHGTGHGIGHFLSVHEFPPRINPSNNCGAMEPGMCVTNEPGFYKEDGFGIRLENVEVVREVTGTAASMLELEAITYTPFDKRLLVAEQMRDDEIEWLNNYHAQVFEKIAPSLNKQDKTWLEQATSPLTRG</sequence>
<comment type="similarity">
    <text evidence="1">Belongs to the peptidase M24B family.</text>
</comment>
<dbReference type="CDD" id="cd01085">
    <property type="entry name" value="APP"/>
    <property type="match status" value="1"/>
</dbReference>
<dbReference type="SUPFAM" id="SSF55920">
    <property type="entry name" value="Creatinase/aminopeptidase"/>
    <property type="match status" value="1"/>
</dbReference>
<comment type="caution">
    <text evidence="7">The sequence shown here is derived from an EMBL/GenBank/DDBJ whole genome shotgun (WGS) entry which is preliminary data.</text>
</comment>